<feature type="binding site" evidence="1">
    <location>
        <begin position="14"/>
        <end position="16"/>
    </location>
    <ligand>
        <name>UDP-N-acetyl-alpha-D-glucosamine</name>
        <dbReference type="ChEBI" id="CHEBI:57705"/>
    </ligand>
</feature>
<keyword evidence="1 2" id="KW-0808">Transferase</keyword>
<comment type="similarity">
    <text evidence="1">Belongs to the glycosyltransferase 28 family. MurG subfamily.</text>
</comment>
<keyword evidence="1" id="KW-0132">Cell division</keyword>
<dbReference type="NCBIfam" id="TIGR01133">
    <property type="entry name" value="murG"/>
    <property type="match status" value="1"/>
</dbReference>
<evidence type="ECO:0000313" key="3">
    <source>
        <dbReference type="Proteomes" id="UP000596074"/>
    </source>
</evidence>
<feature type="binding site" evidence="1">
    <location>
        <position position="245"/>
    </location>
    <ligand>
        <name>UDP-N-acetyl-alpha-D-glucosamine</name>
        <dbReference type="ChEBI" id="CHEBI:57705"/>
    </ligand>
</feature>
<dbReference type="PANTHER" id="PTHR21015:SF22">
    <property type="entry name" value="GLYCOSYLTRANSFERASE"/>
    <property type="match status" value="1"/>
</dbReference>
<comment type="function">
    <text evidence="1">Cell wall formation. Catalyzes the transfer of a GlcNAc subunit on undecaprenyl-pyrophosphoryl-MurNAc-pentapeptide (lipid intermediate I) to form undecaprenyl-pyrophosphoryl-MurNAc-(pentapeptide)GlcNAc (lipid intermediate II).</text>
</comment>
<dbReference type="PANTHER" id="PTHR21015">
    <property type="entry name" value="UDP-N-ACETYLGLUCOSAMINE--N-ACETYLMURAMYL-(PENTAPEPTIDE) PYROPHOSPHORYL-UNDECAPRENOL N-ACETYLGLUCOSAMINE TRANSFERASE 1"/>
    <property type="match status" value="1"/>
</dbReference>
<keyword evidence="1" id="KW-0961">Cell wall biogenesis/degradation</keyword>
<feature type="binding site" evidence="1">
    <location>
        <position position="290"/>
    </location>
    <ligand>
        <name>UDP-N-acetyl-alpha-D-glucosamine</name>
        <dbReference type="ChEBI" id="CHEBI:57705"/>
    </ligand>
</feature>
<dbReference type="CDD" id="cd03785">
    <property type="entry name" value="GT28_MurG"/>
    <property type="match status" value="1"/>
</dbReference>
<sequence>MPEACTVLMMAGGTGGHVFPALAVARELRAAGIDVHWLGTARGIENDLVPAQGLPLHFLDIAGLRGKGVSGLLAAPLRIIRAVWQARRIIKRIKPDVVVGFGGYATGPGGVAARLAGIPLIIHEQNAIAGLTNRLLSRISQRVLQAFPGALPGAVTVGNPVRTDVVALPAPAERFAGRNGQPLQVLVVGGSLGAVALNNVVLQAMQILPPEQRPQLRHQAGKNNATALQQQYQAAGIEAEVLPFIDDMASAYQWADLVICRAGALTVAEIAAAGCAALFVPFPFAVDDHQTANARYLADQKAALLQQQRESDGQKLAAVWQHFAGHKNELQAMAERARALAITTATSDVVQHIKGFCRG</sequence>
<dbReference type="EC" id="2.4.1.227" evidence="1"/>
<dbReference type="Pfam" id="PF03033">
    <property type="entry name" value="Glyco_transf_28"/>
    <property type="match status" value="1"/>
</dbReference>
<dbReference type="GO" id="GO:0005886">
    <property type="term" value="C:plasma membrane"/>
    <property type="evidence" value="ECO:0007669"/>
    <property type="project" value="UniProtKB-SubCell"/>
</dbReference>
<dbReference type="EMBL" id="CP046056">
    <property type="protein sequence ID" value="QQD24860.1"/>
    <property type="molecule type" value="Genomic_DNA"/>
</dbReference>
<dbReference type="AlphaFoldDB" id="A0A9E8FTE6"/>
<dbReference type="InterPro" id="IPR007235">
    <property type="entry name" value="Glyco_trans_28_C"/>
</dbReference>
<dbReference type="Proteomes" id="UP000596074">
    <property type="component" value="Chromosome"/>
</dbReference>
<organism evidence="2 3">
    <name type="scientific">Venatoribacter cucullus</name>
    <dbReference type="NCBI Taxonomy" id="2661630"/>
    <lineage>
        <taxon>Bacteria</taxon>
        <taxon>Pseudomonadati</taxon>
        <taxon>Pseudomonadota</taxon>
        <taxon>Gammaproteobacteria</taxon>
        <taxon>Oceanospirillales</taxon>
        <taxon>Oceanospirillaceae</taxon>
        <taxon>Venatoribacter</taxon>
    </lineage>
</organism>
<dbReference type="GO" id="GO:0009252">
    <property type="term" value="P:peptidoglycan biosynthetic process"/>
    <property type="evidence" value="ECO:0007669"/>
    <property type="project" value="UniProtKB-UniRule"/>
</dbReference>
<reference evidence="2 3" key="1">
    <citation type="submission" date="2019-11" db="EMBL/GenBank/DDBJ databases">
        <title>Venatorbacter sp. nov. a predator of Campylobacter and other Gram-negative bacteria.</title>
        <authorList>
            <person name="Saeedi A."/>
            <person name="Cummings N.J."/>
            <person name="Connerton I.F."/>
            <person name="Connerton P.L."/>
        </authorList>
    </citation>
    <scope>NUCLEOTIDE SEQUENCE [LARGE SCALE GENOMIC DNA]</scope>
    <source>
        <strain evidence="2">XL5</strain>
    </source>
</reference>
<keyword evidence="1" id="KW-0133">Cell shape</keyword>
<dbReference type="InterPro" id="IPR006009">
    <property type="entry name" value="GlcNAc_MurG"/>
</dbReference>
<evidence type="ECO:0000313" key="2">
    <source>
        <dbReference type="EMBL" id="QQD24860.1"/>
    </source>
</evidence>
<keyword evidence="1" id="KW-0472">Membrane</keyword>
<gene>
    <name evidence="1 2" type="primary">murG</name>
    <name evidence="2" type="ORF">GJQ55_10440</name>
</gene>
<comment type="catalytic activity">
    <reaction evidence="1">
        <text>di-trans,octa-cis-undecaprenyl diphospho-N-acetyl-alpha-D-muramoyl-L-alanyl-D-glutamyl-meso-2,6-diaminopimeloyl-D-alanyl-D-alanine + UDP-N-acetyl-alpha-D-glucosamine = di-trans,octa-cis-undecaprenyl diphospho-[N-acetyl-alpha-D-glucosaminyl-(1-&gt;4)]-N-acetyl-alpha-D-muramoyl-L-alanyl-D-glutamyl-meso-2,6-diaminopimeloyl-D-alanyl-D-alanine + UDP + H(+)</text>
        <dbReference type="Rhea" id="RHEA:31227"/>
        <dbReference type="ChEBI" id="CHEBI:15378"/>
        <dbReference type="ChEBI" id="CHEBI:57705"/>
        <dbReference type="ChEBI" id="CHEBI:58223"/>
        <dbReference type="ChEBI" id="CHEBI:61387"/>
        <dbReference type="ChEBI" id="CHEBI:61388"/>
        <dbReference type="EC" id="2.4.1.227"/>
    </reaction>
</comment>
<dbReference type="GO" id="GO:0051301">
    <property type="term" value="P:cell division"/>
    <property type="evidence" value="ECO:0007669"/>
    <property type="project" value="UniProtKB-KW"/>
</dbReference>
<keyword evidence="3" id="KW-1185">Reference proteome</keyword>
<feature type="binding site" evidence="1">
    <location>
        <begin position="264"/>
        <end position="269"/>
    </location>
    <ligand>
        <name>UDP-N-acetyl-alpha-D-glucosamine</name>
        <dbReference type="ChEBI" id="CHEBI:57705"/>
    </ligand>
</feature>
<feature type="binding site" evidence="1">
    <location>
        <position position="191"/>
    </location>
    <ligand>
        <name>UDP-N-acetyl-alpha-D-glucosamine</name>
        <dbReference type="ChEBI" id="CHEBI:57705"/>
    </ligand>
</feature>
<name>A0A9E8FTE6_9GAMM</name>
<keyword evidence="1 2" id="KW-0328">Glycosyltransferase</keyword>
<dbReference type="SUPFAM" id="SSF53756">
    <property type="entry name" value="UDP-Glycosyltransferase/glycogen phosphorylase"/>
    <property type="match status" value="1"/>
</dbReference>
<dbReference type="GO" id="GO:0050511">
    <property type="term" value="F:undecaprenyldiphospho-muramoylpentapeptide beta-N-acetylglucosaminyltransferase activity"/>
    <property type="evidence" value="ECO:0007669"/>
    <property type="project" value="UniProtKB-UniRule"/>
</dbReference>
<feature type="binding site" evidence="1">
    <location>
        <position position="126"/>
    </location>
    <ligand>
        <name>UDP-N-acetyl-alpha-D-glucosamine</name>
        <dbReference type="ChEBI" id="CHEBI:57705"/>
    </ligand>
</feature>
<dbReference type="Pfam" id="PF04101">
    <property type="entry name" value="Glyco_tran_28_C"/>
    <property type="match status" value="1"/>
</dbReference>
<keyword evidence="1" id="KW-1003">Cell membrane</keyword>
<proteinExistence type="inferred from homology"/>
<dbReference type="KEGG" id="vcw:GJQ55_10440"/>
<comment type="subcellular location">
    <subcellularLocation>
        <location evidence="1">Cell membrane</location>
        <topology evidence="1">Peripheral membrane protein</topology>
        <orientation evidence="1">Cytoplasmic side</orientation>
    </subcellularLocation>
</comment>
<feature type="binding site" evidence="1">
    <location>
        <position position="162"/>
    </location>
    <ligand>
        <name>UDP-N-acetyl-alpha-D-glucosamine</name>
        <dbReference type="ChEBI" id="CHEBI:57705"/>
    </ligand>
</feature>
<dbReference type="Gene3D" id="3.40.50.2000">
    <property type="entry name" value="Glycogen Phosphorylase B"/>
    <property type="match status" value="2"/>
</dbReference>
<keyword evidence="1" id="KW-0131">Cell cycle</keyword>
<dbReference type="InterPro" id="IPR004276">
    <property type="entry name" value="GlycoTrans_28_N"/>
</dbReference>
<dbReference type="GO" id="GO:0005975">
    <property type="term" value="P:carbohydrate metabolic process"/>
    <property type="evidence" value="ECO:0007669"/>
    <property type="project" value="InterPro"/>
</dbReference>
<accession>A0A9E8FTE6</accession>
<comment type="pathway">
    <text evidence="1">Cell wall biogenesis; peptidoglycan biosynthesis.</text>
</comment>
<protein>
    <recommendedName>
        <fullName evidence="1">UDP-N-acetylglucosamine--N-acetylmuramyl-(pentapeptide) pyrophosphoryl-undecaprenol N-acetylglucosamine transferase</fullName>
        <ecNumber evidence="1">2.4.1.227</ecNumber>
    </recommendedName>
    <alternativeName>
        <fullName evidence="1">Undecaprenyl-PP-MurNAc-pentapeptide-UDPGlcNAc GlcNAc transferase</fullName>
    </alternativeName>
</protein>
<dbReference type="GO" id="GO:0008360">
    <property type="term" value="P:regulation of cell shape"/>
    <property type="evidence" value="ECO:0007669"/>
    <property type="project" value="UniProtKB-KW"/>
</dbReference>
<dbReference type="RefSeq" id="WP_228344919.1">
    <property type="nucleotide sequence ID" value="NZ_CP045550.1"/>
</dbReference>
<evidence type="ECO:0000256" key="1">
    <source>
        <dbReference type="HAMAP-Rule" id="MF_00033"/>
    </source>
</evidence>
<dbReference type="GO" id="GO:0071555">
    <property type="term" value="P:cell wall organization"/>
    <property type="evidence" value="ECO:0007669"/>
    <property type="project" value="UniProtKB-KW"/>
</dbReference>
<dbReference type="HAMAP" id="MF_00033">
    <property type="entry name" value="MurG"/>
    <property type="match status" value="1"/>
</dbReference>
<keyword evidence="1" id="KW-0573">Peptidoglycan synthesis</keyword>